<dbReference type="SUPFAM" id="SSF56281">
    <property type="entry name" value="Metallo-hydrolase/oxidoreductase"/>
    <property type="match status" value="1"/>
</dbReference>
<keyword evidence="2" id="KW-0378">Hydrolase</keyword>
<dbReference type="EMBL" id="JAUCBP010000001">
    <property type="protein sequence ID" value="MDM7859023.1"/>
    <property type="molecule type" value="Genomic_DNA"/>
</dbReference>
<keyword evidence="2" id="KW-0269">Exonuclease</keyword>
<evidence type="ECO:0000259" key="1">
    <source>
        <dbReference type="Pfam" id="PF00753"/>
    </source>
</evidence>
<keyword evidence="2" id="KW-0436">Ligase</keyword>
<dbReference type="Pfam" id="PF00753">
    <property type="entry name" value="Lactamase_B"/>
    <property type="match status" value="1"/>
</dbReference>
<dbReference type="InterPro" id="IPR001279">
    <property type="entry name" value="Metallo-B-lactamas"/>
</dbReference>
<dbReference type="InterPro" id="IPR026360">
    <property type="entry name" value="Xnuc_lig_assoc"/>
</dbReference>
<dbReference type="Gene3D" id="3.60.15.10">
    <property type="entry name" value="Ribonuclease Z/Hydroxyacylglutathione hydrolase-like"/>
    <property type="match status" value="1"/>
</dbReference>
<dbReference type="InterPro" id="IPR036866">
    <property type="entry name" value="RibonucZ/Hydroxyglut_hydro"/>
</dbReference>
<evidence type="ECO:0000313" key="2">
    <source>
        <dbReference type="EMBL" id="MDM7859023.1"/>
    </source>
</evidence>
<accession>A0ABT7SS44</accession>
<organism evidence="2 3">
    <name type="scientific">Alteromonas arenosi</name>
    <dbReference type="NCBI Taxonomy" id="3055817"/>
    <lineage>
        <taxon>Bacteria</taxon>
        <taxon>Pseudomonadati</taxon>
        <taxon>Pseudomonadota</taxon>
        <taxon>Gammaproteobacteria</taxon>
        <taxon>Alteromonadales</taxon>
        <taxon>Alteromonadaceae</taxon>
        <taxon>Alteromonas/Salinimonas group</taxon>
        <taxon>Alteromonas</taxon>
    </lineage>
</organism>
<comment type="caution">
    <text evidence="2">The sequence shown here is derived from an EMBL/GenBank/DDBJ whole genome shotgun (WGS) entry which is preliminary data.</text>
</comment>
<dbReference type="GO" id="GO:0004527">
    <property type="term" value="F:exonuclease activity"/>
    <property type="evidence" value="ECO:0007669"/>
    <property type="project" value="UniProtKB-KW"/>
</dbReference>
<keyword evidence="2" id="KW-0540">Nuclease</keyword>
<sequence>MSSVLNTQHPRDWIETRPQGLYCRPAGCFIDPHKPVARAIITHGHADHARPGNQWVVATPATLDIMQLRYAEQAWQDHVALAYAQPLCLNPEAVEAEQVTLTFQPAGHILGSAQALLEYAGSRLVISGDYKRRHDPTCEAFEVTPCDVFITEATFGLPVFKHPPIDQEIEKLLESMRVFPDRCHLVGVYALGKCQRVILALRELGYDEPIFMHGALIKMCELYQSHGIELGSLIAVNDVKDKRSLAGKIVLAPPSALNDRWSRKLPNVRTAMASGWMQIRARSKQRNAELPLVISDHCDWPELLQTLTDVNAPDVWVTHGREEALVYQATNMGFRAQALSLLGYEEEDD</sequence>
<name>A0ABT7SS44_9ALTE</name>
<dbReference type="NCBIfam" id="TIGR04122">
    <property type="entry name" value="Xnuc_lig_assoc"/>
    <property type="match status" value="1"/>
</dbReference>
<dbReference type="InterPro" id="IPR050698">
    <property type="entry name" value="MBL"/>
</dbReference>
<gene>
    <name evidence="2" type="ORF">QTP81_00210</name>
</gene>
<evidence type="ECO:0000313" key="3">
    <source>
        <dbReference type="Proteomes" id="UP001234343"/>
    </source>
</evidence>
<proteinExistence type="predicted"/>
<keyword evidence="3" id="KW-1185">Reference proteome</keyword>
<dbReference type="Proteomes" id="UP001234343">
    <property type="component" value="Unassembled WGS sequence"/>
</dbReference>
<dbReference type="EC" id="3.1.-.-" evidence="2"/>
<dbReference type="PANTHER" id="PTHR11203">
    <property type="entry name" value="CLEAVAGE AND POLYADENYLATION SPECIFICITY FACTOR FAMILY MEMBER"/>
    <property type="match status" value="1"/>
</dbReference>
<feature type="domain" description="Metallo-beta-lactamase" evidence="1">
    <location>
        <begin position="34"/>
        <end position="172"/>
    </location>
</feature>
<dbReference type="GO" id="GO:0016874">
    <property type="term" value="F:ligase activity"/>
    <property type="evidence" value="ECO:0007669"/>
    <property type="project" value="UniProtKB-KW"/>
</dbReference>
<dbReference type="PANTHER" id="PTHR11203:SF49">
    <property type="entry name" value="BLL1145 PROTEIN"/>
    <property type="match status" value="1"/>
</dbReference>
<protein>
    <submittedName>
        <fullName evidence="2">Ligase-associated DNA damage response exonuclease</fullName>
        <ecNumber evidence="2">3.1.-.-</ecNumber>
    </submittedName>
</protein>
<reference evidence="2 3" key="1">
    <citation type="submission" date="2023-06" db="EMBL/GenBank/DDBJ databases">
        <title>Alteromonas sp. ASW11-36 isolated from intertidal sand.</title>
        <authorList>
            <person name="Li Y."/>
        </authorList>
    </citation>
    <scope>NUCLEOTIDE SEQUENCE [LARGE SCALE GENOMIC DNA]</scope>
    <source>
        <strain evidence="2 3">ASW11-36</strain>
    </source>
</reference>